<accession>A0ABP4ERE1</accession>
<dbReference type="Proteomes" id="UP001499987">
    <property type="component" value="Unassembled WGS sequence"/>
</dbReference>
<proteinExistence type="predicted"/>
<dbReference type="SUPFAM" id="SSF81301">
    <property type="entry name" value="Nucleotidyltransferase"/>
    <property type="match status" value="1"/>
</dbReference>
<reference evidence="2" key="1">
    <citation type="journal article" date="2019" name="Int. J. Syst. Evol. Microbiol.">
        <title>The Global Catalogue of Microorganisms (GCM) 10K type strain sequencing project: providing services to taxonomists for standard genome sequencing and annotation.</title>
        <authorList>
            <consortium name="The Broad Institute Genomics Platform"/>
            <consortium name="The Broad Institute Genome Sequencing Center for Infectious Disease"/>
            <person name="Wu L."/>
            <person name="Ma J."/>
        </authorList>
    </citation>
    <scope>NUCLEOTIDE SEQUENCE [LARGE SCALE GENOMIC DNA]</scope>
    <source>
        <strain evidence="2">JCM 13002</strain>
    </source>
</reference>
<evidence type="ECO:0000313" key="2">
    <source>
        <dbReference type="Proteomes" id="UP001499987"/>
    </source>
</evidence>
<evidence type="ECO:0008006" key="3">
    <source>
        <dbReference type="Google" id="ProtNLM"/>
    </source>
</evidence>
<dbReference type="EMBL" id="BAAALD010000112">
    <property type="protein sequence ID" value="GAA1119258.1"/>
    <property type="molecule type" value="Genomic_DNA"/>
</dbReference>
<sequence>MPTIPATPATAQPTGDSLRLRGSATEAFRDHLLPAIRRHLPAIEDRIAVVITSSVAYGAADRHSDLDMFIMFEREQDYLRYAGRLERLIDRLDLGTLYGDVCDKGMRFEIESLRRADLSALFHHPERRPNWHRQSEWLLTWFLDARPIHDPAGIHARLLRRAGHWPADVLQARKDDARTRIVTWGETARRLADRQGPVYETVRSAFRAATASLELAYLDAGRYAPHPKWRSTYAEAMLRTDRQASTTLDAHRRLADHLALARWTVRGLDAALRQHCASHGLSEPEPACGGWASELAAHAAPYTDDHSTMWVAESRAPGEAFHVAAREAARAGEVVYLASELGSDRIVSRTYDGVMRTAEPFRWLADLAKRDVGPPGIHVQKRRWRFINFIIWRKLRVVDKAAKRGQAFTCRWYQFQVIDHLLEALAMLEDEHLPPLHRYGSPGLASLKAPLFTDIALLPTSALVGDVQNFLAWGWREFEGLQHTLVKHGLLPREAAQDPLATQWEIQYWKYENLFS</sequence>
<gene>
    <name evidence="1" type="ORF">GCM10009663_68990</name>
</gene>
<dbReference type="RefSeq" id="WP_344627676.1">
    <property type="nucleotide sequence ID" value="NZ_BAAALD010000112.1"/>
</dbReference>
<dbReference type="CDD" id="cd05403">
    <property type="entry name" value="NT_KNTase_like"/>
    <property type="match status" value="1"/>
</dbReference>
<comment type="caution">
    <text evidence="1">The sequence shown here is derived from an EMBL/GenBank/DDBJ whole genome shotgun (WGS) entry which is preliminary data.</text>
</comment>
<name>A0ABP4ERE1_9ACTN</name>
<evidence type="ECO:0000313" key="1">
    <source>
        <dbReference type="EMBL" id="GAA1119258.1"/>
    </source>
</evidence>
<protein>
    <recommendedName>
        <fullName evidence="3">Polymerase nucleotidyl transferase domain-containing protein</fullName>
    </recommendedName>
</protein>
<organism evidence="1 2">
    <name type="scientific">Kitasatospora arboriphila</name>
    <dbReference type="NCBI Taxonomy" id="258052"/>
    <lineage>
        <taxon>Bacteria</taxon>
        <taxon>Bacillati</taxon>
        <taxon>Actinomycetota</taxon>
        <taxon>Actinomycetes</taxon>
        <taxon>Kitasatosporales</taxon>
        <taxon>Streptomycetaceae</taxon>
        <taxon>Kitasatospora</taxon>
    </lineage>
</organism>
<keyword evidence="2" id="KW-1185">Reference proteome</keyword>
<dbReference type="InterPro" id="IPR043519">
    <property type="entry name" value="NT_sf"/>
</dbReference>
<dbReference type="Gene3D" id="3.30.460.10">
    <property type="entry name" value="Beta Polymerase, domain 2"/>
    <property type="match status" value="1"/>
</dbReference>